<reference evidence="1 2" key="1">
    <citation type="journal article" date="2008" name="Nature">
        <title>The genome of Laccaria bicolor provides insights into mycorrhizal symbiosis.</title>
        <authorList>
            <person name="Martin F."/>
            <person name="Aerts A."/>
            <person name="Ahren D."/>
            <person name="Brun A."/>
            <person name="Danchin E.G.J."/>
            <person name="Duchaussoy F."/>
            <person name="Gibon J."/>
            <person name="Kohler A."/>
            <person name="Lindquist E."/>
            <person name="Pereda V."/>
            <person name="Salamov A."/>
            <person name="Shapiro H.J."/>
            <person name="Wuyts J."/>
            <person name="Blaudez D."/>
            <person name="Buee M."/>
            <person name="Brokstein P."/>
            <person name="Canbaeck B."/>
            <person name="Cohen D."/>
            <person name="Courty P.E."/>
            <person name="Coutinho P.M."/>
            <person name="Delaruelle C."/>
            <person name="Detter J.C."/>
            <person name="Deveau A."/>
            <person name="DiFazio S."/>
            <person name="Duplessis S."/>
            <person name="Fraissinet-Tachet L."/>
            <person name="Lucic E."/>
            <person name="Frey-Klett P."/>
            <person name="Fourrey C."/>
            <person name="Feussner I."/>
            <person name="Gay G."/>
            <person name="Grimwood J."/>
            <person name="Hoegger P.J."/>
            <person name="Jain P."/>
            <person name="Kilaru S."/>
            <person name="Labbe J."/>
            <person name="Lin Y.C."/>
            <person name="Legue V."/>
            <person name="Le Tacon F."/>
            <person name="Marmeisse R."/>
            <person name="Melayah D."/>
            <person name="Montanini B."/>
            <person name="Muratet M."/>
            <person name="Nehls U."/>
            <person name="Niculita-Hirzel H."/>
            <person name="Oudot-Le Secq M.P."/>
            <person name="Peter M."/>
            <person name="Quesneville H."/>
            <person name="Rajashekar B."/>
            <person name="Reich M."/>
            <person name="Rouhier N."/>
            <person name="Schmutz J."/>
            <person name="Yin T."/>
            <person name="Chalot M."/>
            <person name="Henrissat B."/>
            <person name="Kuees U."/>
            <person name="Lucas S."/>
            <person name="Van de Peer Y."/>
            <person name="Podila G.K."/>
            <person name="Polle A."/>
            <person name="Pukkila P.J."/>
            <person name="Richardson P.M."/>
            <person name="Rouze P."/>
            <person name="Sanders I.R."/>
            <person name="Stajich J.E."/>
            <person name="Tunlid A."/>
            <person name="Tuskan G."/>
            <person name="Grigoriev I.V."/>
        </authorList>
    </citation>
    <scope>NUCLEOTIDE SEQUENCE [LARGE SCALE GENOMIC DNA]</scope>
    <source>
        <strain evidence="2">S238N-H82 / ATCC MYA-4686</strain>
    </source>
</reference>
<dbReference type="EMBL" id="DS547092">
    <property type="protein sequence ID" value="EDR14699.1"/>
    <property type="molecule type" value="Genomic_DNA"/>
</dbReference>
<dbReference type="RefSeq" id="XP_001875258.1">
    <property type="nucleotide sequence ID" value="XM_001875223.1"/>
</dbReference>
<dbReference type="AlphaFoldDB" id="B0CUM6"/>
<gene>
    <name evidence="1" type="ORF">LACBIDRAFT_321920</name>
</gene>
<proteinExistence type="predicted"/>
<dbReference type="Proteomes" id="UP000001194">
    <property type="component" value="Unassembled WGS sequence"/>
</dbReference>
<organism evidence="2">
    <name type="scientific">Laccaria bicolor (strain S238N-H82 / ATCC MYA-4686)</name>
    <name type="common">Bicoloured deceiver</name>
    <name type="synonym">Laccaria laccata var. bicolor</name>
    <dbReference type="NCBI Taxonomy" id="486041"/>
    <lineage>
        <taxon>Eukaryota</taxon>
        <taxon>Fungi</taxon>
        <taxon>Dikarya</taxon>
        <taxon>Basidiomycota</taxon>
        <taxon>Agaricomycotina</taxon>
        <taxon>Agaricomycetes</taxon>
        <taxon>Agaricomycetidae</taxon>
        <taxon>Agaricales</taxon>
        <taxon>Agaricineae</taxon>
        <taxon>Hydnangiaceae</taxon>
        <taxon>Laccaria</taxon>
    </lineage>
</organism>
<dbReference type="HOGENOM" id="CLU_035155_0_0_1"/>
<dbReference type="GeneID" id="6070534"/>
<dbReference type="OrthoDB" id="3067340at2759"/>
<dbReference type="KEGG" id="lbc:LACBIDRAFT_321920"/>
<dbReference type="InParanoid" id="B0CUM6"/>
<sequence length="519" mass="56725">MSNAAALVAIDIRAFVLGTSNAATLVASVSFKQGCPSQLTSGCLRYWLNFLSNRVLDSHRIISPELESQTSSPTISSPSVSDHGSPTVLASMPLFRDGPALCTLFSNAVARGRESHSSSEAMITDPKLGLWQITSEKLLEIGQMEPERFHEIQSHVLPQNAAYEYPTNIPLHLPQDIQKIIYDNLALPALLRLSKCCRYFCHAVNAYTMARIERILTSFSINPHKLLEGMEVSGAFIGGSVALLAVLANVDGFAPYDLDLYVPEAHADTFTRRILSGFKSVGGHSPVYHLNPAIAHVEWYTSNFHPLIRVNVIATKSASPLEALFHSGTSITMNAITGRGIFTAYADLTPRRISLLPSGLSLPTTKIYNAVRSRSVLPHSEAYTILANFGISVPVPALPRELLELLVKKYKARVGVTFVRELTSIKDHICGEDRSCSFTLRTSADPRCAFFLFRPFSPLPTLSPTMTVTPVMPEVAENPIRWSVVTPMLISWCLGGCKCAGNGIRLPRVVSSVPTNYVS</sequence>
<evidence type="ECO:0000313" key="1">
    <source>
        <dbReference type="EMBL" id="EDR14699.1"/>
    </source>
</evidence>
<evidence type="ECO:0000313" key="2">
    <source>
        <dbReference type="Proteomes" id="UP000001194"/>
    </source>
</evidence>
<keyword evidence="2" id="KW-1185">Reference proteome</keyword>
<name>B0CUM6_LACBS</name>
<accession>B0CUM6</accession>
<protein>
    <submittedName>
        <fullName evidence="1">Predicted protein</fullName>
    </submittedName>
</protein>